<evidence type="ECO:0000313" key="3">
    <source>
        <dbReference type="Proteomes" id="UP000797356"/>
    </source>
</evidence>
<dbReference type="Proteomes" id="UP000797356">
    <property type="component" value="Chromosome 1"/>
</dbReference>
<reference evidence="2" key="1">
    <citation type="journal article" date="2017" name="Gigascience">
        <title>The genome draft of coconut (Cocos nucifera).</title>
        <authorList>
            <person name="Xiao Y."/>
            <person name="Xu P."/>
            <person name="Fan H."/>
            <person name="Baudouin L."/>
            <person name="Xia W."/>
            <person name="Bocs S."/>
            <person name="Xu J."/>
            <person name="Li Q."/>
            <person name="Guo A."/>
            <person name="Zhou L."/>
            <person name="Li J."/>
            <person name="Wu Y."/>
            <person name="Ma Z."/>
            <person name="Armero A."/>
            <person name="Issali A.E."/>
            <person name="Liu N."/>
            <person name="Peng M."/>
            <person name="Yang Y."/>
        </authorList>
    </citation>
    <scope>NUCLEOTIDE SEQUENCE</scope>
    <source>
        <tissue evidence="2">Spear leaf of Hainan Tall coconut</tissue>
    </source>
</reference>
<proteinExistence type="predicted"/>
<reference evidence="2" key="2">
    <citation type="submission" date="2019-07" db="EMBL/GenBank/DDBJ databases">
        <authorList>
            <person name="Yang Y."/>
            <person name="Bocs S."/>
            <person name="Baudouin L."/>
        </authorList>
    </citation>
    <scope>NUCLEOTIDE SEQUENCE</scope>
    <source>
        <tissue evidence="2">Spear leaf of Hainan Tall coconut</tissue>
    </source>
</reference>
<name>A0A8K0MVT2_COCNU</name>
<sequence length="118" mass="12808">MDAQATKMLTKGLFTRKRKEKVQEDDSKRMKVGVSSFRVPTSIVAMSEVIIDAEIAPTTKVDIASAGPVPSMPSGLSSEDRVSKLPVKKGTREGRKKKAIVKTSYKACLGRPDGNDNK</sequence>
<organism evidence="2 3">
    <name type="scientific">Cocos nucifera</name>
    <name type="common">Coconut palm</name>
    <dbReference type="NCBI Taxonomy" id="13894"/>
    <lineage>
        <taxon>Eukaryota</taxon>
        <taxon>Viridiplantae</taxon>
        <taxon>Streptophyta</taxon>
        <taxon>Embryophyta</taxon>
        <taxon>Tracheophyta</taxon>
        <taxon>Spermatophyta</taxon>
        <taxon>Magnoliopsida</taxon>
        <taxon>Liliopsida</taxon>
        <taxon>Arecaceae</taxon>
        <taxon>Arecoideae</taxon>
        <taxon>Cocoseae</taxon>
        <taxon>Attaleinae</taxon>
        <taxon>Cocos</taxon>
    </lineage>
</organism>
<keyword evidence="3" id="KW-1185">Reference proteome</keyword>
<dbReference type="AlphaFoldDB" id="A0A8K0MVT2"/>
<feature type="compositionally biased region" description="Basic residues" evidence="1">
    <location>
        <begin position="86"/>
        <end position="99"/>
    </location>
</feature>
<comment type="caution">
    <text evidence="2">The sequence shown here is derived from an EMBL/GenBank/DDBJ whole genome shotgun (WGS) entry which is preliminary data.</text>
</comment>
<protein>
    <submittedName>
        <fullName evidence="2">Uncharacterized protein</fullName>
    </submittedName>
</protein>
<feature type="region of interest" description="Disordered" evidence="1">
    <location>
        <begin position="64"/>
        <end position="99"/>
    </location>
</feature>
<accession>A0A8K0MVT2</accession>
<dbReference type="EMBL" id="CM017872">
    <property type="protein sequence ID" value="KAG1327745.1"/>
    <property type="molecule type" value="Genomic_DNA"/>
</dbReference>
<evidence type="ECO:0000313" key="2">
    <source>
        <dbReference type="EMBL" id="KAG1327745.1"/>
    </source>
</evidence>
<gene>
    <name evidence="2" type="ORF">COCNU_01G016790</name>
</gene>
<evidence type="ECO:0000256" key="1">
    <source>
        <dbReference type="SAM" id="MobiDB-lite"/>
    </source>
</evidence>